<keyword evidence="2" id="KW-1185">Reference proteome</keyword>
<protein>
    <submittedName>
        <fullName evidence="1">Uncharacterized protein</fullName>
    </submittedName>
</protein>
<sequence length="121" mass="12947">MNHTRRRYIGGLVAGAGVASISGCLGSLSNSSSSLTLRNNGDNTVSGIITIQSGGEVLESQAFRLDTAEYQTVYETTRKESYTVEVECDGSVAEVTWDAGRCSGGEIRITENEEVAVLYRC</sequence>
<comment type="caution">
    <text evidence="1">The sequence shown here is derived from an EMBL/GenBank/DDBJ whole genome shotgun (WGS) entry which is preliminary data.</text>
</comment>
<name>A0A830FBX3_9EURY</name>
<evidence type="ECO:0000313" key="2">
    <source>
        <dbReference type="Proteomes" id="UP000607197"/>
    </source>
</evidence>
<proteinExistence type="predicted"/>
<organism evidence="1 2">
    <name type="scientific">Halocalculus aciditolerans</name>
    <dbReference type="NCBI Taxonomy" id="1383812"/>
    <lineage>
        <taxon>Archaea</taxon>
        <taxon>Methanobacteriati</taxon>
        <taxon>Methanobacteriota</taxon>
        <taxon>Stenosarchaea group</taxon>
        <taxon>Halobacteria</taxon>
        <taxon>Halobacteriales</taxon>
        <taxon>Halobacteriaceae</taxon>
        <taxon>Halocalculus</taxon>
    </lineage>
</organism>
<dbReference type="Proteomes" id="UP000607197">
    <property type="component" value="Unassembled WGS sequence"/>
</dbReference>
<reference evidence="1" key="2">
    <citation type="submission" date="2020-09" db="EMBL/GenBank/DDBJ databases">
        <authorList>
            <person name="Sun Q."/>
            <person name="Ohkuma M."/>
        </authorList>
    </citation>
    <scope>NUCLEOTIDE SEQUENCE</scope>
    <source>
        <strain evidence="1">JCM 19596</strain>
    </source>
</reference>
<reference evidence="1" key="1">
    <citation type="journal article" date="2014" name="Int. J. Syst. Evol. Microbiol.">
        <title>Complete genome sequence of Corynebacterium casei LMG S-19264T (=DSM 44701T), isolated from a smear-ripened cheese.</title>
        <authorList>
            <consortium name="US DOE Joint Genome Institute (JGI-PGF)"/>
            <person name="Walter F."/>
            <person name="Albersmeier A."/>
            <person name="Kalinowski J."/>
            <person name="Ruckert C."/>
        </authorList>
    </citation>
    <scope>NUCLEOTIDE SEQUENCE</scope>
    <source>
        <strain evidence="1">JCM 19596</strain>
    </source>
</reference>
<accession>A0A830FBX3</accession>
<evidence type="ECO:0000313" key="1">
    <source>
        <dbReference type="EMBL" id="GGL59857.1"/>
    </source>
</evidence>
<dbReference type="PROSITE" id="PS51257">
    <property type="entry name" value="PROKAR_LIPOPROTEIN"/>
    <property type="match status" value="1"/>
</dbReference>
<dbReference type="EMBL" id="BMPG01000002">
    <property type="protein sequence ID" value="GGL59857.1"/>
    <property type="molecule type" value="Genomic_DNA"/>
</dbReference>
<gene>
    <name evidence="1" type="ORF">GCM10009039_17610</name>
</gene>
<dbReference type="AlphaFoldDB" id="A0A830FBX3"/>